<comment type="caution">
    <text evidence="1">The sequence shown here is derived from an EMBL/GenBank/DDBJ whole genome shotgun (WGS) entry which is preliminary data.</text>
</comment>
<organism evidence="1 2">
    <name type="scientific">Morganella psychrotolerans</name>
    <dbReference type="NCBI Taxonomy" id="368603"/>
    <lineage>
        <taxon>Bacteria</taxon>
        <taxon>Pseudomonadati</taxon>
        <taxon>Pseudomonadota</taxon>
        <taxon>Gammaproteobacteria</taxon>
        <taxon>Enterobacterales</taxon>
        <taxon>Morganellaceae</taxon>
        <taxon>Morganella</taxon>
    </lineage>
</organism>
<sequence length="67" mass="7507">MSLKKGVLAEPVNVSVIVKDVVESGYATYVELSTVLGLEDAMNLLEIHQVTEYNKRIIEDIQKDNRS</sequence>
<dbReference type="Proteomes" id="UP000092377">
    <property type="component" value="Unassembled WGS sequence"/>
</dbReference>
<keyword evidence="2" id="KW-1185">Reference proteome</keyword>
<evidence type="ECO:0000313" key="2">
    <source>
        <dbReference type="Proteomes" id="UP000092377"/>
    </source>
</evidence>
<proteinExistence type="predicted"/>
<name>A0A1B8HSW4_9GAMM</name>
<dbReference type="EMBL" id="LZEY01000005">
    <property type="protein sequence ID" value="OBU12529.1"/>
    <property type="molecule type" value="Genomic_DNA"/>
</dbReference>
<evidence type="ECO:0000313" key="1">
    <source>
        <dbReference type="EMBL" id="OBU12529.1"/>
    </source>
</evidence>
<reference evidence="2" key="1">
    <citation type="submission" date="2016-06" db="EMBL/GenBank/DDBJ databases">
        <authorList>
            <person name="Butler K."/>
        </authorList>
    </citation>
    <scope>NUCLEOTIDE SEQUENCE [LARGE SCALE GENOMIC DNA]</scope>
    <source>
        <strain evidence="2">GCSL-Mp20</strain>
    </source>
</reference>
<dbReference type="AlphaFoldDB" id="A0A1B8HSW4"/>
<protein>
    <submittedName>
        <fullName evidence="1">Uncharacterized protein</fullName>
    </submittedName>
</protein>
<accession>A0A1B8HSW4</accession>
<gene>
    <name evidence="1" type="ORF">AYY18_15460</name>
</gene>